<gene>
    <name evidence="4" type="ORF">EDD80_11618</name>
</gene>
<dbReference type="Gene3D" id="2.60.40.10">
    <property type="entry name" value="Immunoglobulins"/>
    <property type="match status" value="2"/>
</dbReference>
<evidence type="ECO:0000259" key="3">
    <source>
        <dbReference type="Pfam" id="PF10633"/>
    </source>
</evidence>
<evidence type="ECO:0000256" key="1">
    <source>
        <dbReference type="SAM" id="Phobius"/>
    </source>
</evidence>
<evidence type="ECO:0000313" key="5">
    <source>
        <dbReference type="Proteomes" id="UP000295807"/>
    </source>
</evidence>
<accession>A0A4R3KP09</accession>
<name>A0A4R3KP09_9SPHI</name>
<dbReference type="Proteomes" id="UP000295807">
    <property type="component" value="Unassembled WGS sequence"/>
</dbReference>
<evidence type="ECO:0000313" key="4">
    <source>
        <dbReference type="EMBL" id="TCS84926.1"/>
    </source>
</evidence>
<dbReference type="EMBL" id="SMAD01000016">
    <property type="protein sequence ID" value="TCS84926.1"/>
    <property type="molecule type" value="Genomic_DNA"/>
</dbReference>
<sequence>MLICTRPYKFFVAFFMTGLLFAGSLPASAQRLVLYTPYTSISVPPGESIDYAVQLINKGGGIGKASLSLSKLPEGWEYDLKSGGWSVEQLSVLPGEKQTLDLTVDVPLKVDKGTYTFNLVAGGQDVLPLTVTVSEQGTFKTEFTSEQPNMEGAADATFTFNTELRNRTAGEQLYALRADAPRGWGVVFKPNYKQATSVNIAPNSTASITVEVNPPDQIKAGTYKIPVKAATSTTSASLDLEVVITGSYELVLSTPSGLLSTEITAGGDEKVELIVRNTGSSALKDIDLSASAPVNWEVAFEPESVAQLEPGKTASVTATINADNKAIAGDYVTTLRANTPEATSEASFRVSVKTSMLWGWVGILIILIALGSVFRLFRKYGRR</sequence>
<feature type="chain" id="PRO_5020591479" evidence="2">
    <location>
        <begin position="30"/>
        <end position="383"/>
    </location>
</feature>
<keyword evidence="2" id="KW-0732">Signal</keyword>
<proteinExistence type="predicted"/>
<keyword evidence="1" id="KW-0812">Transmembrane</keyword>
<evidence type="ECO:0000256" key="2">
    <source>
        <dbReference type="SAM" id="SignalP"/>
    </source>
</evidence>
<dbReference type="Pfam" id="PF10633">
    <property type="entry name" value="NPCBM_assoc"/>
    <property type="match status" value="2"/>
</dbReference>
<feature type="signal peptide" evidence="2">
    <location>
        <begin position="1"/>
        <end position="29"/>
    </location>
</feature>
<keyword evidence="5" id="KW-1185">Reference proteome</keyword>
<reference evidence="4 5" key="1">
    <citation type="submission" date="2019-03" db="EMBL/GenBank/DDBJ databases">
        <title>Genomic Encyclopedia of Type Strains, Phase IV (KMG-IV): sequencing the most valuable type-strain genomes for metagenomic binning, comparative biology and taxonomic classification.</title>
        <authorList>
            <person name="Goeker M."/>
        </authorList>
    </citation>
    <scope>NUCLEOTIDE SEQUENCE [LARGE SCALE GENOMIC DNA]</scope>
    <source>
        <strain evidence="4 5">DSM 21100</strain>
    </source>
</reference>
<dbReference type="AlphaFoldDB" id="A0A4R3KP09"/>
<feature type="domain" description="Alpha-galactosidase NEW3" evidence="3">
    <location>
        <begin position="263"/>
        <end position="338"/>
    </location>
</feature>
<comment type="caution">
    <text evidence="4">The sequence shown here is derived from an EMBL/GenBank/DDBJ whole genome shotgun (WGS) entry which is preliminary data.</text>
</comment>
<keyword evidence="1" id="KW-0472">Membrane</keyword>
<dbReference type="PANTHER" id="PTHR39198:SF1">
    <property type="entry name" value="ALPHA-GALACTOSIDASE NEW3 DOMAIN-CONTAINING PROTEIN"/>
    <property type="match status" value="1"/>
</dbReference>
<protein>
    <submittedName>
        <fullName evidence="4">Putative membrane protein</fullName>
    </submittedName>
</protein>
<keyword evidence="1" id="KW-1133">Transmembrane helix</keyword>
<organism evidence="4 5">
    <name type="scientific">Anseongella ginsenosidimutans</name>
    <dbReference type="NCBI Taxonomy" id="496056"/>
    <lineage>
        <taxon>Bacteria</taxon>
        <taxon>Pseudomonadati</taxon>
        <taxon>Bacteroidota</taxon>
        <taxon>Sphingobacteriia</taxon>
        <taxon>Sphingobacteriales</taxon>
        <taxon>Sphingobacteriaceae</taxon>
        <taxon>Anseongella</taxon>
    </lineage>
</organism>
<feature type="domain" description="Alpha-galactosidase NEW3" evidence="3">
    <location>
        <begin position="173"/>
        <end position="230"/>
    </location>
</feature>
<dbReference type="PANTHER" id="PTHR39198">
    <property type="entry name" value="HYPOTHETICAL MEMBRANE PROTEIN, CONSERVED"/>
    <property type="match status" value="1"/>
</dbReference>
<feature type="transmembrane region" description="Helical" evidence="1">
    <location>
        <begin position="357"/>
        <end position="377"/>
    </location>
</feature>
<dbReference type="InterPro" id="IPR018905">
    <property type="entry name" value="A-galactase_NEW3"/>
</dbReference>
<dbReference type="InterPro" id="IPR013783">
    <property type="entry name" value="Ig-like_fold"/>
</dbReference>